<protein>
    <recommendedName>
        <fullName evidence="3">ATP-binding protein</fullName>
    </recommendedName>
</protein>
<sequence>MTVTFGHAELTNGPSATTLHITLAAEPLELSWQHCGTTSDFLGDYFAKCCAKGVDQVDARHSIGYLLNEILENAVKFRHDGNIEISCSLDGNHFESEISNVIDPATAEKFQELLREILARDPGELLLERIEANATDLDSSGSGLGLLTLMSDYDAKLGWRFTPDASNGSVNLKTVAALTFS</sequence>
<gene>
    <name evidence="1" type="ORF">LAX5112_01152</name>
</gene>
<dbReference type="NCBIfam" id="NF047703">
    <property type="entry name" value="slr1658_superfam"/>
    <property type="match status" value="1"/>
</dbReference>
<accession>A0A0M6ZW21</accession>
<keyword evidence="2" id="KW-1185">Reference proteome</keyword>
<name>A0A0M6ZW21_9HYPH</name>
<organism evidence="1 2">
    <name type="scientific">Roseibium alexandrii</name>
    <dbReference type="NCBI Taxonomy" id="388408"/>
    <lineage>
        <taxon>Bacteria</taxon>
        <taxon>Pseudomonadati</taxon>
        <taxon>Pseudomonadota</taxon>
        <taxon>Alphaproteobacteria</taxon>
        <taxon>Hyphomicrobiales</taxon>
        <taxon>Stappiaceae</taxon>
        <taxon>Roseibium</taxon>
    </lineage>
</organism>
<dbReference type="SUPFAM" id="SSF55874">
    <property type="entry name" value="ATPase domain of HSP90 chaperone/DNA topoisomerase II/histidine kinase"/>
    <property type="match status" value="1"/>
</dbReference>
<reference evidence="2" key="1">
    <citation type="submission" date="2015-07" db="EMBL/GenBank/DDBJ databases">
        <authorList>
            <person name="Rodrigo-Torres Lidia"/>
            <person name="Arahal R.David."/>
        </authorList>
    </citation>
    <scope>NUCLEOTIDE SEQUENCE [LARGE SCALE GENOMIC DNA]</scope>
    <source>
        <strain evidence="2">CECT 5112</strain>
    </source>
</reference>
<dbReference type="InterPro" id="IPR036890">
    <property type="entry name" value="HATPase_C_sf"/>
</dbReference>
<evidence type="ECO:0008006" key="3">
    <source>
        <dbReference type="Google" id="ProtNLM"/>
    </source>
</evidence>
<proteinExistence type="predicted"/>
<evidence type="ECO:0000313" key="2">
    <source>
        <dbReference type="Proteomes" id="UP000053235"/>
    </source>
</evidence>
<dbReference type="STRING" id="388408.LAX5112_01152"/>
<dbReference type="RefSeq" id="WP_055671003.1">
    <property type="nucleotide sequence ID" value="NZ_CXWD01000004.1"/>
</dbReference>
<dbReference type="EMBL" id="CXWD01000004">
    <property type="protein sequence ID" value="CTQ66948.1"/>
    <property type="molecule type" value="Genomic_DNA"/>
</dbReference>
<dbReference type="OrthoDB" id="5488639at2"/>
<dbReference type="Proteomes" id="UP000053235">
    <property type="component" value="Unassembled WGS sequence"/>
</dbReference>
<dbReference type="InterPro" id="IPR058084">
    <property type="entry name" value="Slr1658-like"/>
</dbReference>
<evidence type="ECO:0000313" key="1">
    <source>
        <dbReference type="EMBL" id="CTQ66948.1"/>
    </source>
</evidence>
<dbReference type="AlphaFoldDB" id="A0A0M6ZW21"/>